<dbReference type="GO" id="GO:0007095">
    <property type="term" value="P:mitotic G2 DNA damage checkpoint signaling"/>
    <property type="evidence" value="ECO:0007669"/>
    <property type="project" value="TreeGrafter"/>
</dbReference>
<dbReference type="AlphaFoldDB" id="A0A9Q0XI76"/>
<name>A0A9Q0XI76_9SAUR</name>
<dbReference type="Pfam" id="PF15749">
    <property type="entry name" value="MRNIP"/>
    <property type="match status" value="1"/>
</dbReference>
<organism evidence="2 3">
    <name type="scientific">Phrynocephalus forsythii</name>
    <dbReference type="NCBI Taxonomy" id="171643"/>
    <lineage>
        <taxon>Eukaryota</taxon>
        <taxon>Metazoa</taxon>
        <taxon>Chordata</taxon>
        <taxon>Craniata</taxon>
        <taxon>Vertebrata</taxon>
        <taxon>Euteleostomi</taxon>
        <taxon>Lepidosauria</taxon>
        <taxon>Squamata</taxon>
        <taxon>Bifurcata</taxon>
        <taxon>Unidentata</taxon>
        <taxon>Episquamata</taxon>
        <taxon>Toxicofera</taxon>
        <taxon>Iguania</taxon>
        <taxon>Acrodonta</taxon>
        <taxon>Agamidae</taxon>
        <taxon>Agaminae</taxon>
        <taxon>Phrynocephalus</taxon>
    </lineage>
</organism>
<dbReference type="InterPro" id="IPR049472">
    <property type="entry name" value="MRNIP_N"/>
</dbReference>
<feature type="domain" description="MRN complex-interacting protein N-terminal" evidence="1">
    <location>
        <begin position="7"/>
        <end position="110"/>
    </location>
</feature>
<protein>
    <recommendedName>
        <fullName evidence="1">MRN complex-interacting protein N-terminal domain-containing protein</fullName>
    </recommendedName>
</protein>
<evidence type="ECO:0000313" key="3">
    <source>
        <dbReference type="Proteomes" id="UP001142489"/>
    </source>
</evidence>
<comment type="caution">
    <text evidence="2">The sequence shown here is derived from an EMBL/GenBank/DDBJ whole genome shotgun (WGS) entry which is preliminary data.</text>
</comment>
<sequence>MAPQFQVLRCCSCHVFQVHQVKKSKKWNCKICNEKQSVLKVFGQGSGFDCRHHVQKLNLMQGEREQTSMNSPRCIEEPMQMGNVNTVVNLEEKLDWQKKKSETVSRWTKYLDERCEEQEKGDGEEEMIPTEKQICSSMEKTAKHPRKCKKTSFCITDGQGQMEQCVSGFADNVKSFENSPDSITMYSKTCGDAPWKSVFIPAVEEHVPRRENKDPGSKGVGLSKQKAFLLSGKSGAPSGMRQQGQIPTFVAGARSERRVSSSLWNRLRPLEQTASIRGERAQRATATDEATVAHLPMESSRPVPVWPRTRPQERLLDRLPEDTNLFPSKGPLAVSNSNNLYLNLFSTDDDFDDDI</sequence>
<gene>
    <name evidence="2" type="ORF">JRQ81_002575</name>
</gene>
<dbReference type="InterPro" id="IPR032739">
    <property type="entry name" value="MRNIP"/>
</dbReference>
<dbReference type="GO" id="GO:0005634">
    <property type="term" value="C:nucleus"/>
    <property type="evidence" value="ECO:0007669"/>
    <property type="project" value="TreeGrafter"/>
</dbReference>
<dbReference type="PANTHER" id="PTHR15863:SF2">
    <property type="entry name" value="MRN COMPLEX-INTERACTING PROTEIN"/>
    <property type="match status" value="1"/>
</dbReference>
<evidence type="ECO:0000313" key="2">
    <source>
        <dbReference type="EMBL" id="KAJ7316413.1"/>
    </source>
</evidence>
<reference evidence="2" key="1">
    <citation type="journal article" date="2023" name="DNA Res.">
        <title>Chromosome-level genome assembly of Phrynocephalus forsythii using third-generation DNA sequencing and Hi-C analysis.</title>
        <authorList>
            <person name="Qi Y."/>
            <person name="Zhao W."/>
            <person name="Zhao Y."/>
            <person name="Niu C."/>
            <person name="Cao S."/>
            <person name="Zhang Y."/>
        </authorList>
    </citation>
    <scope>NUCLEOTIDE SEQUENCE</scope>
    <source>
        <tissue evidence="2">Muscle</tissue>
    </source>
</reference>
<dbReference type="OrthoDB" id="5960226at2759"/>
<evidence type="ECO:0000259" key="1">
    <source>
        <dbReference type="Pfam" id="PF15749"/>
    </source>
</evidence>
<proteinExistence type="predicted"/>
<accession>A0A9Q0XI76</accession>
<dbReference type="EMBL" id="JAPFRF010000011">
    <property type="protein sequence ID" value="KAJ7316413.1"/>
    <property type="molecule type" value="Genomic_DNA"/>
</dbReference>
<dbReference type="GO" id="GO:0003682">
    <property type="term" value="F:chromatin binding"/>
    <property type="evidence" value="ECO:0007669"/>
    <property type="project" value="TreeGrafter"/>
</dbReference>
<dbReference type="PANTHER" id="PTHR15863">
    <property type="entry name" value="MRN COMPLEX-INTERACTING PROTEIN"/>
    <property type="match status" value="1"/>
</dbReference>
<keyword evidence="3" id="KW-1185">Reference proteome</keyword>
<dbReference type="Proteomes" id="UP001142489">
    <property type="component" value="Unassembled WGS sequence"/>
</dbReference>